<dbReference type="Proteomes" id="UP001163223">
    <property type="component" value="Chromosome"/>
</dbReference>
<accession>A0ACD4NN96</accession>
<evidence type="ECO:0000313" key="2">
    <source>
        <dbReference type="Proteomes" id="UP001163223"/>
    </source>
</evidence>
<evidence type="ECO:0000313" key="1">
    <source>
        <dbReference type="EMBL" id="WAJ28228.1"/>
    </source>
</evidence>
<protein>
    <submittedName>
        <fullName evidence="1">SDR family oxidoreductase</fullName>
    </submittedName>
</protein>
<dbReference type="EMBL" id="CP113520">
    <property type="protein sequence ID" value="WAJ28228.1"/>
    <property type="molecule type" value="Genomic_DNA"/>
</dbReference>
<reference evidence="1" key="1">
    <citation type="submission" date="2022-11" db="EMBL/GenBank/DDBJ databases">
        <title>beta-Carotene-producing bacterium, Jeongeuplla avenae sp. nov., alleviates the salt stress of Arabidopsis seedlings.</title>
        <authorList>
            <person name="Jiang L."/>
            <person name="Lee J."/>
        </authorList>
    </citation>
    <scope>NUCLEOTIDE SEQUENCE</scope>
    <source>
        <strain evidence="1">DY_R2A_6</strain>
    </source>
</reference>
<gene>
    <name evidence="1" type="ORF">OXU80_25980</name>
</gene>
<sequence>MTRLTQHSLVDPLTRYPRPDFPRQREQPAPGLTGPMDPRPDHGEDTYVGAGRLAGRRALITGADSGIGRATAIAFAREGADIVLSYLPAEEEDAAEVARLVEAAGRRAVLAPGDISDEAFATSLVQTALRELGGLDTVALIAGRQVNVDDIADLATEDFEATFRVNVTAMFWICKAAVAVLPKGGSIITTGSIQGYQPSPGLLDYASTKAAIINFSRGLAKQVASKGVRVNVVCPGPVWTPLQPSGGTPIDELSSFGASVPIGRPGQPAEVAPAYVYFASGESSYVTGETLGVTGGNHLA</sequence>
<keyword evidence="2" id="KW-1185">Reference proteome</keyword>
<proteinExistence type="predicted"/>
<organism evidence="1 2">
    <name type="scientific">Antarcticirhabdus aurantiaca</name>
    <dbReference type="NCBI Taxonomy" id="2606717"/>
    <lineage>
        <taxon>Bacteria</taxon>
        <taxon>Pseudomonadati</taxon>
        <taxon>Pseudomonadota</taxon>
        <taxon>Alphaproteobacteria</taxon>
        <taxon>Hyphomicrobiales</taxon>
        <taxon>Aurantimonadaceae</taxon>
        <taxon>Antarcticirhabdus</taxon>
    </lineage>
</organism>
<name>A0ACD4NN96_9HYPH</name>